<comment type="caution">
    <text evidence="1">The sequence shown here is derived from an EMBL/GenBank/DDBJ whole genome shotgun (WGS) entry which is preliminary data.</text>
</comment>
<protein>
    <submittedName>
        <fullName evidence="1">Uncharacterized protein</fullName>
    </submittedName>
</protein>
<organism evidence="1 2">
    <name type="scientific">Flavobacterium rhizosphaerae</name>
    <dbReference type="NCBI Taxonomy" id="3163298"/>
    <lineage>
        <taxon>Bacteria</taxon>
        <taxon>Pseudomonadati</taxon>
        <taxon>Bacteroidota</taxon>
        <taxon>Flavobacteriia</taxon>
        <taxon>Flavobacteriales</taxon>
        <taxon>Flavobacteriaceae</taxon>
        <taxon>Flavobacterium</taxon>
    </lineage>
</organism>
<gene>
    <name evidence="1" type="ORF">ABS766_09965</name>
</gene>
<evidence type="ECO:0000313" key="2">
    <source>
        <dbReference type="Proteomes" id="UP001629156"/>
    </source>
</evidence>
<keyword evidence="2" id="KW-1185">Reference proteome</keyword>
<dbReference type="RefSeq" id="WP_408084998.1">
    <property type="nucleotide sequence ID" value="NZ_JBELPZ010000009.1"/>
</dbReference>
<evidence type="ECO:0000313" key="1">
    <source>
        <dbReference type="EMBL" id="MFL9844741.1"/>
    </source>
</evidence>
<reference evidence="1 2" key="1">
    <citation type="submission" date="2024-06" db="EMBL/GenBank/DDBJ databases">
        <authorList>
            <person name="Kaempfer P."/>
            <person name="Viver T."/>
        </authorList>
    </citation>
    <scope>NUCLEOTIDE SEQUENCE [LARGE SCALE GENOMIC DNA]</scope>
    <source>
        <strain evidence="1 2">ST-119</strain>
    </source>
</reference>
<accession>A0ABW8Z022</accession>
<dbReference type="EMBL" id="JBELPZ010000009">
    <property type="protein sequence ID" value="MFL9844741.1"/>
    <property type="molecule type" value="Genomic_DNA"/>
</dbReference>
<sequence length="142" mass="17331">MRLIYKTYLFILIAGVNFFSYAQDKEKLFILFRPEIDSIVYLNGQIDFFNIKNDNYEEELLKYKELKKENSFLYPDPVLPEKYFPFKVLYEEKENSINISDFCFIDVSKLRSLPPSRSREFYIIDQSNNKCFKVKFYYNFYQ</sequence>
<name>A0ABW8Z022_9FLAO</name>
<proteinExistence type="predicted"/>
<dbReference type="Proteomes" id="UP001629156">
    <property type="component" value="Unassembled WGS sequence"/>
</dbReference>